<dbReference type="Pfam" id="PF08700">
    <property type="entry name" value="VPS51_Exo84_N"/>
    <property type="match status" value="1"/>
</dbReference>
<dbReference type="GO" id="GO:0000938">
    <property type="term" value="C:GARP complex"/>
    <property type="evidence" value="ECO:0007669"/>
    <property type="project" value="TreeGrafter"/>
</dbReference>
<feature type="compositionally biased region" description="Basic and acidic residues" evidence="2">
    <location>
        <begin position="13"/>
        <end position="24"/>
    </location>
</feature>
<evidence type="ECO:0000256" key="1">
    <source>
        <dbReference type="ARBA" id="ARBA00006080"/>
    </source>
</evidence>
<feature type="compositionally biased region" description="Basic and acidic residues" evidence="2">
    <location>
        <begin position="932"/>
        <end position="942"/>
    </location>
</feature>
<reference evidence="3 4" key="1">
    <citation type="journal article" date="2021" name="MBio">
        <title>A New Model Trypanosomatid, Novymonas esmeraldas: Genomic Perception of Its 'Candidatus Pandoraea novymonadis' Endosymbiont.</title>
        <authorList>
            <person name="Zakharova A."/>
            <person name="Saura A."/>
            <person name="Butenko A."/>
            <person name="Podesvova L."/>
            <person name="Warmusova S."/>
            <person name="Kostygov A.Y."/>
            <person name="Nenarokova A."/>
            <person name="Lukes J."/>
            <person name="Opperdoes F.R."/>
            <person name="Yurchenko V."/>
        </authorList>
    </citation>
    <scope>NUCLEOTIDE SEQUENCE [LARGE SCALE GENOMIC DNA]</scope>
    <source>
        <strain evidence="3 4">E262AT.01</strain>
    </source>
</reference>
<feature type="compositionally biased region" description="Low complexity" evidence="2">
    <location>
        <begin position="944"/>
        <end position="968"/>
    </location>
</feature>
<sequence length="1067" mass="113039">MSAQQQQQQSGGADERRQRLRDQMKAFYGDPNASTKRAASLTSTQGNPSVPPELDLDSEYFNVNRYTTDLLKRETLKGLVEADTELLRRVRRLDGELQELVYRNYARFISATDTIREMKDNVVEMDTKLRTLSLNVNAIDTISSQISQQLQVHRTHIEDTITANRMLKKVQFLSSLPMTMRRLIDKEEFSVGVKYWVAGDGFLSKHKSIASITHIQRSCRELAQELYSAIEQRMCSYPLDDPDAMDRIRGYVEDLRLLRATSLFATASTADQLPFEEAVLRTLMTSVTASFHANVATAQRSLKAALVLPDDLHTCDVQRREASLAQTNLREPLAQLKNACAMLAINSQRVHGLLDVEVGSGGHPATVLVAQTIQPVLLDVLDPIAQSLADFAVAHLDAIAMDGGSALRDPTTSAEALRTAATHLARLLKQLVTAMKTLGEIHIPSAGPGGHRAVHLYANKVHEVACGVVQQCCARMEVCAQQGPEPALLLESVPLPTSSTSVLSTLPAVDEARHRELAFVLSRLLFASLAQCIATALRTHLVGDDGVPVEMLTPLTTALERSAQQLQHRGIVLLGQSELRHVFDKAFSGSSRRAGAGAAAAATAASTTTGPTVPEALMLLLPEWSIVYDAVKALPPITAPSAAAATKAAGAAQPAQGRRRDNMGYGGSSTGTRSDHHHHHGGGSSVMGGGSSAHPHVGGGGGSGGGQLAVSYTRQAMSTLQMSVNHIFANTDTWLRTEPGAGPASAVMACAVRYLLQGIVDGVREEVSYNEAEFHQLQVSCTFILYALVSPAKGSAARQWRKEWTEDDMRDVQRLLDEACTCAYELYEAKVPLSGAVLDRVVEAAIRGGRAAMAAAMAAAPTTATTTATVTVVTPEMSGAFKSTAATGDSAATAAAAREVTTTPPPPPPPPTSSPITAVRVSAPPPAQPQRDAQRAGHDDPLRSPAATPPRVSTTTAAAPVPVARPAVAAPPPPPSVPAALPPPPPSGPPRAAQAPPPPPPPPPAATTTTAATTAATTATRVAAAAAAAAAPVSNAPPSPMRRSSYYSNDSHTERSARVADEEELPM</sequence>
<dbReference type="GO" id="GO:0016020">
    <property type="term" value="C:membrane"/>
    <property type="evidence" value="ECO:0007669"/>
    <property type="project" value="TreeGrafter"/>
</dbReference>
<protein>
    <submittedName>
        <fullName evidence="3">Vps51/Vps67/Dor1-like family/Exocyst complex component Sec5</fullName>
    </submittedName>
</protein>
<feature type="region of interest" description="Disordered" evidence="2">
    <location>
        <begin position="1"/>
        <end position="56"/>
    </location>
</feature>
<dbReference type="GO" id="GO:0007041">
    <property type="term" value="P:lysosomal transport"/>
    <property type="evidence" value="ECO:0007669"/>
    <property type="project" value="TreeGrafter"/>
</dbReference>
<dbReference type="GO" id="GO:0007030">
    <property type="term" value="P:Golgi organization"/>
    <property type="evidence" value="ECO:0007669"/>
    <property type="project" value="TreeGrafter"/>
</dbReference>
<dbReference type="AlphaFoldDB" id="A0AAW0F223"/>
<dbReference type="GO" id="GO:0042147">
    <property type="term" value="P:retrograde transport, endosome to Golgi"/>
    <property type="evidence" value="ECO:0007669"/>
    <property type="project" value="TreeGrafter"/>
</dbReference>
<feature type="compositionally biased region" description="Polar residues" evidence="2">
    <location>
        <begin position="32"/>
        <end position="48"/>
    </location>
</feature>
<proteinExistence type="inferred from homology"/>
<dbReference type="PANTHER" id="PTHR15954:SF4">
    <property type="entry name" value="VACUOLAR PROTEIN SORTING-ASSOCIATED PROTEIN 51 HOMOLOG"/>
    <property type="match status" value="1"/>
</dbReference>
<dbReference type="GO" id="GO:0048193">
    <property type="term" value="P:Golgi vesicle transport"/>
    <property type="evidence" value="ECO:0007669"/>
    <property type="project" value="TreeGrafter"/>
</dbReference>
<evidence type="ECO:0000313" key="4">
    <source>
        <dbReference type="Proteomes" id="UP001430356"/>
    </source>
</evidence>
<feature type="compositionally biased region" description="Pro residues" evidence="2">
    <location>
        <begin position="969"/>
        <end position="1005"/>
    </location>
</feature>
<name>A0AAW0F223_9TRYP</name>
<dbReference type="PANTHER" id="PTHR15954">
    <property type="entry name" value="VACUOLAR PROTEIN SORTING-ASSOCIATED PROTEIN 51 HOMOLOG"/>
    <property type="match status" value="1"/>
</dbReference>
<dbReference type="GO" id="GO:0032456">
    <property type="term" value="P:endocytic recycling"/>
    <property type="evidence" value="ECO:0007669"/>
    <property type="project" value="TreeGrafter"/>
</dbReference>
<dbReference type="GO" id="GO:0005829">
    <property type="term" value="C:cytosol"/>
    <property type="evidence" value="ECO:0007669"/>
    <property type="project" value="GOC"/>
</dbReference>
<feature type="region of interest" description="Disordered" evidence="2">
    <location>
        <begin position="648"/>
        <end position="705"/>
    </location>
</feature>
<feature type="compositionally biased region" description="Low complexity" evidence="2">
    <location>
        <begin position="890"/>
        <end position="902"/>
    </location>
</feature>
<feature type="region of interest" description="Disordered" evidence="2">
    <location>
        <begin position="890"/>
        <end position="1067"/>
    </location>
</feature>
<accession>A0AAW0F223</accession>
<dbReference type="Proteomes" id="UP001430356">
    <property type="component" value="Unassembled WGS sequence"/>
</dbReference>
<organism evidence="3 4">
    <name type="scientific">Novymonas esmeraldas</name>
    <dbReference type="NCBI Taxonomy" id="1808958"/>
    <lineage>
        <taxon>Eukaryota</taxon>
        <taxon>Discoba</taxon>
        <taxon>Euglenozoa</taxon>
        <taxon>Kinetoplastea</taxon>
        <taxon>Metakinetoplastina</taxon>
        <taxon>Trypanosomatida</taxon>
        <taxon>Trypanosomatidae</taxon>
        <taxon>Novymonas</taxon>
    </lineage>
</organism>
<feature type="compositionally biased region" description="Basic and acidic residues" evidence="2">
    <location>
        <begin position="1051"/>
        <end position="1060"/>
    </location>
</feature>
<feature type="compositionally biased region" description="Gly residues" evidence="2">
    <location>
        <begin position="682"/>
        <end position="705"/>
    </location>
</feature>
<comment type="similarity">
    <text evidence="1">Belongs to the VPS51 family.</text>
</comment>
<feature type="compositionally biased region" description="Pro residues" evidence="2">
    <location>
        <begin position="903"/>
        <end position="913"/>
    </location>
</feature>
<comment type="caution">
    <text evidence="3">The sequence shown here is derived from an EMBL/GenBank/DDBJ whole genome shotgun (WGS) entry which is preliminary data.</text>
</comment>
<evidence type="ECO:0000256" key="2">
    <source>
        <dbReference type="SAM" id="MobiDB-lite"/>
    </source>
</evidence>
<feature type="compositionally biased region" description="Low complexity" evidence="2">
    <location>
        <begin position="1006"/>
        <end position="1034"/>
    </location>
</feature>
<evidence type="ECO:0000313" key="3">
    <source>
        <dbReference type="EMBL" id="KAK7200169.1"/>
    </source>
</evidence>
<gene>
    <name evidence="3" type="ORF">NESM_000067600</name>
</gene>
<keyword evidence="4" id="KW-1185">Reference proteome</keyword>
<dbReference type="GO" id="GO:1990745">
    <property type="term" value="C:EARP complex"/>
    <property type="evidence" value="ECO:0007669"/>
    <property type="project" value="TreeGrafter"/>
</dbReference>
<dbReference type="EMBL" id="JAECZO010000004">
    <property type="protein sequence ID" value="KAK7200169.1"/>
    <property type="molecule type" value="Genomic_DNA"/>
</dbReference>
<dbReference type="InterPro" id="IPR014812">
    <property type="entry name" value="Vps51"/>
</dbReference>